<gene>
    <name evidence="5" type="primary">rqcH</name>
    <name evidence="8" type="ORF">DESUT3_18450</name>
</gene>
<evidence type="ECO:0000259" key="7">
    <source>
        <dbReference type="Pfam" id="PF05670"/>
    </source>
</evidence>
<evidence type="ECO:0000313" key="8">
    <source>
        <dbReference type="EMBL" id="BCR04776.1"/>
    </source>
</evidence>
<evidence type="ECO:0000256" key="2">
    <source>
        <dbReference type="ARBA" id="ARBA00022730"/>
    </source>
</evidence>
<dbReference type="EMBL" id="AP024355">
    <property type="protein sequence ID" value="BCR04776.1"/>
    <property type="molecule type" value="Genomic_DNA"/>
</dbReference>
<dbReference type="RefSeq" id="WP_221252227.1">
    <property type="nucleotide sequence ID" value="NZ_AP024355.1"/>
</dbReference>
<accession>A0ABM8HP97</accession>
<keyword evidence="2 5" id="KW-0699">rRNA-binding</keyword>
<protein>
    <recommendedName>
        <fullName evidence="5">Rqc2 homolog RqcH</fullName>
        <shortName evidence="5">RqcH</shortName>
    </recommendedName>
</protein>
<evidence type="ECO:0000313" key="9">
    <source>
        <dbReference type="Proteomes" id="UP001319827"/>
    </source>
</evidence>
<comment type="similarity">
    <text evidence="5">Belongs to the NEMF family.</text>
</comment>
<keyword evidence="3 5" id="KW-0694">RNA-binding</keyword>
<dbReference type="HAMAP" id="MF_00844_B">
    <property type="entry name" value="RqcH_B"/>
    <property type="match status" value="1"/>
</dbReference>
<name>A0ABM8HP97_9BACT</name>
<reference evidence="8 9" key="1">
    <citation type="journal article" date="2016" name="C (Basel)">
        <title>Selective Growth of and Electricity Production by Marine Exoelectrogenic Bacteria in Self-Aggregated Hydrogel of Microbially Reduced Graphene Oxide.</title>
        <authorList>
            <person name="Yoshida N."/>
            <person name="Goto Y."/>
            <person name="Miyata Y."/>
        </authorList>
    </citation>
    <scope>NUCLEOTIDE SEQUENCE [LARGE SCALE GENOMIC DNA]</scope>
    <source>
        <strain evidence="8 9">NIT-T3</strain>
    </source>
</reference>
<feature type="region of interest" description="Disordered" evidence="6">
    <location>
        <begin position="416"/>
        <end position="435"/>
    </location>
</feature>
<keyword evidence="9" id="KW-1185">Reference proteome</keyword>
<sequence>MDIFSIEAVTRELQERVAGARVNKIHQPGPDDLIIRLWTGREELRLLLSAAPRLSRIHLTTRSYPNPFTPPRFCQLLRARLGRLLSLAQVPGERIMHLDFAGPGGEEYRLVLELFGRQANMLLLDAAGRIIDALHRVQGEGGKRSLLPGERYQAPQPREGMWLESGVPEIPTDLPFASWLSGQVIPMAPLVARNLAALVADGASPAAALGEFRGQWLDKRFAPTLGTLNGEAVLSAFALPALELSDARSFATMSEAADAYYYAQAFEVGRVGDRGELETVLRKGLKKLRSRLEKIESEQESLEDFDRQRQLGELLLANLHRVRKGMVEVVLDDYYQDPPAPVTIELDPQLSPQENAQRYFKGFKKGKRGVSHVARRIEESREELAWLEEAALALEEAQTPAEVDAVRRDLEEAGLIQPPAGPVSRRKVADPRDQLRKTETPGGFVLYWGKNNRTNDYLSRHLAEPDDLWFHAWQIPGCHLVLKRAAHKGAIPEEDLMFAASLAAGYSRGKDDSKVEVMVAEGREVHRPKGARPGLVTVARYRTVLVAPRRLEEE</sequence>
<comment type="function">
    <text evidence="5">Key component of the ribosome quality control system (RQC), a ribosome-associated complex that mediates the extraction of incompletely synthesized nascent chains from stalled ribosomes and their subsequent degradation. RqcH recruits Ala-charged tRNA, and with RqcP directs the elongation of stalled nascent chains on 50S ribosomal subunits, leading to non-templated C-terminal alanine extensions (Ala tail). The Ala tail promotes nascent chain degradation. May add between 1 and at least 8 Ala residues. Binds to stalled 50S ribosomal subunits.</text>
</comment>
<evidence type="ECO:0000256" key="3">
    <source>
        <dbReference type="ARBA" id="ARBA00022884"/>
    </source>
</evidence>
<evidence type="ECO:0000256" key="1">
    <source>
        <dbReference type="ARBA" id="ARBA00022555"/>
    </source>
</evidence>
<evidence type="ECO:0000256" key="4">
    <source>
        <dbReference type="ARBA" id="ARBA00022917"/>
    </source>
</evidence>
<keyword evidence="4 5" id="KW-0648">Protein biosynthesis</keyword>
<feature type="domain" description="NFACT RNA-binding" evidence="7">
    <location>
        <begin position="440"/>
        <end position="528"/>
    </location>
</feature>
<keyword evidence="1 5" id="KW-0820">tRNA-binding</keyword>
<proteinExistence type="inferred from homology"/>
<dbReference type="Pfam" id="PF05670">
    <property type="entry name" value="NFACT-R_1"/>
    <property type="match status" value="1"/>
</dbReference>
<evidence type="ECO:0000256" key="5">
    <source>
        <dbReference type="HAMAP-Rule" id="MF_00844"/>
    </source>
</evidence>
<organism evidence="8 9">
    <name type="scientific">Desulfuromonas versatilis</name>
    <dbReference type="NCBI Taxonomy" id="2802975"/>
    <lineage>
        <taxon>Bacteria</taxon>
        <taxon>Pseudomonadati</taxon>
        <taxon>Thermodesulfobacteriota</taxon>
        <taxon>Desulfuromonadia</taxon>
        <taxon>Desulfuromonadales</taxon>
        <taxon>Desulfuromonadaceae</taxon>
        <taxon>Desulfuromonas</taxon>
    </lineage>
</organism>
<dbReference type="InterPro" id="IPR008532">
    <property type="entry name" value="NFACT_RNA-bd"/>
</dbReference>
<dbReference type="Proteomes" id="UP001319827">
    <property type="component" value="Chromosome"/>
</dbReference>
<reference evidence="8 9" key="2">
    <citation type="journal article" date="2021" name="Int. J. Syst. Evol. Microbiol.">
        <title>Isolation and Polyphasic Characterization of Desulfuromonas versatilis sp. Nov., an Electrogenic Bacteria Capable of Versatile Metabolism Isolated from a Graphene Oxide-Reducing Enrichment Culture.</title>
        <authorList>
            <person name="Xie L."/>
            <person name="Yoshida N."/>
            <person name="Ishii S."/>
            <person name="Meng L."/>
        </authorList>
    </citation>
    <scope>NUCLEOTIDE SEQUENCE [LARGE SCALE GENOMIC DNA]</scope>
    <source>
        <strain evidence="8 9">NIT-T3</strain>
    </source>
</reference>
<comment type="subunit">
    <text evidence="5">Associates with stalled 50S ribosomal subunits. Binds to RqcP.</text>
</comment>
<dbReference type="Pfam" id="PF05833">
    <property type="entry name" value="NFACT_N"/>
    <property type="match status" value="1"/>
</dbReference>
<dbReference type="InterPro" id="IPR051608">
    <property type="entry name" value="RQC_Subunit_NEMF"/>
</dbReference>
<dbReference type="PANTHER" id="PTHR15239">
    <property type="entry name" value="NUCLEAR EXPORT MEDIATOR FACTOR NEMF"/>
    <property type="match status" value="1"/>
</dbReference>
<dbReference type="Gene3D" id="2.30.310.10">
    <property type="entry name" value="ibrinogen binding protein from staphylococcus aureus domain"/>
    <property type="match status" value="1"/>
</dbReference>
<dbReference type="PANTHER" id="PTHR15239:SF6">
    <property type="entry name" value="RIBOSOME QUALITY CONTROL COMPLEX SUBUNIT NEMF"/>
    <property type="match status" value="1"/>
</dbReference>
<dbReference type="InterPro" id="IPR043682">
    <property type="entry name" value="RqcH_bacterial"/>
</dbReference>
<evidence type="ECO:0000256" key="6">
    <source>
        <dbReference type="SAM" id="MobiDB-lite"/>
    </source>
</evidence>